<feature type="domain" description="DUF1540" evidence="1">
    <location>
        <begin position="66"/>
        <end position="98"/>
    </location>
</feature>
<dbReference type="AlphaFoldDB" id="A0A1G9KXS4"/>
<accession>A0A1G9KXS4</accession>
<dbReference type="EMBL" id="FNGW01000002">
    <property type="protein sequence ID" value="SDL54267.1"/>
    <property type="molecule type" value="Genomic_DNA"/>
</dbReference>
<proteinExistence type="predicted"/>
<evidence type="ECO:0000313" key="2">
    <source>
        <dbReference type="EMBL" id="SDL54267.1"/>
    </source>
</evidence>
<protein>
    <recommendedName>
        <fullName evidence="1">DUF1540 domain-containing protein</fullName>
    </recommendedName>
</protein>
<evidence type="ECO:0000313" key="3">
    <source>
        <dbReference type="Proteomes" id="UP000199068"/>
    </source>
</evidence>
<gene>
    <name evidence="2" type="ORF">SAMN04515677_102298</name>
</gene>
<dbReference type="Pfam" id="PF07561">
    <property type="entry name" value="DUF1540"/>
    <property type="match status" value="2"/>
</dbReference>
<sequence>MQSNLNCADSTCAFNKSGNCYASHIKIEGFDAYITPETYCDSFRDAHSFNLSSFDDHSSLTGTQNISCSAINCKYNFSGGCGASHVQINLENDSCETFQAK</sequence>
<feature type="domain" description="DUF1540" evidence="1">
    <location>
        <begin position="6"/>
        <end position="43"/>
    </location>
</feature>
<organism evidence="2 3">
    <name type="scientific">Romboutsia lituseburensis DSM 797</name>
    <dbReference type="NCBI Taxonomy" id="1121325"/>
    <lineage>
        <taxon>Bacteria</taxon>
        <taxon>Bacillati</taxon>
        <taxon>Bacillota</taxon>
        <taxon>Clostridia</taxon>
        <taxon>Peptostreptococcales</taxon>
        <taxon>Peptostreptococcaceae</taxon>
        <taxon>Romboutsia</taxon>
    </lineage>
</organism>
<name>A0A1G9KXS4_9FIRM</name>
<evidence type="ECO:0000259" key="1">
    <source>
        <dbReference type="Pfam" id="PF07561"/>
    </source>
</evidence>
<reference evidence="2 3" key="1">
    <citation type="submission" date="2016-10" db="EMBL/GenBank/DDBJ databases">
        <authorList>
            <person name="de Groot N.N."/>
        </authorList>
    </citation>
    <scope>NUCLEOTIDE SEQUENCE [LARGE SCALE GENOMIC DNA]</scope>
    <source>
        <strain evidence="2 3">DSM 797</strain>
    </source>
</reference>
<dbReference type="Proteomes" id="UP000199068">
    <property type="component" value="Unassembled WGS sequence"/>
</dbReference>
<keyword evidence="3" id="KW-1185">Reference proteome</keyword>
<dbReference type="RefSeq" id="WP_092724298.1">
    <property type="nucleotide sequence ID" value="NZ_FNGW01000002.1"/>
</dbReference>
<dbReference type="InterPro" id="IPR011437">
    <property type="entry name" value="DUF1540"/>
</dbReference>